<comment type="caution">
    <text evidence="1">The sequence shown here is derived from an EMBL/GenBank/DDBJ whole genome shotgun (WGS) entry which is preliminary data.</text>
</comment>
<accession>A0A062U6X1</accession>
<dbReference type="AlphaFoldDB" id="A0A062U6X1"/>
<evidence type="ECO:0000313" key="2">
    <source>
        <dbReference type="Proteomes" id="UP000027037"/>
    </source>
</evidence>
<protein>
    <submittedName>
        <fullName evidence="1">Uncharacterized protein</fullName>
    </submittedName>
</protein>
<proteinExistence type="predicted"/>
<organism evidence="1 2">
    <name type="scientific">Hyphomonas beringensis</name>
    <dbReference type="NCBI Taxonomy" id="1280946"/>
    <lineage>
        <taxon>Bacteria</taxon>
        <taxon>Pseudomonadati</taxon>
        <taxon>Pseudomonadota</taxon>
        <taxon>Alphaproteobacteria</taxon>
        <taxon>Hyphomonadales</taxon>
        <taxon>Hyphomonadaceae</taxon>
        <taxon>Hyphomonas</taxon>
    </lineage>
</organism>
<gene>
    <name evidence="1" type="ORF">HY29_18025</name>
</gene>
<dbReference type="EMBL" id="AWFF01000066">
    <property type="protein sequence ID" value="KCZ52374.1"/>
    <property type="molecule type" value="Genomic_DNA"/>
</dbReference>
<reference evidence="1 2" key="1">
    <citation type="journal article" date="2014" name="Antonie Van Leeuwenhoek">
        <title>Hyphomonas beringensis sp. nov. and Hyphomonas chukchiensis sp. nov., isolated from surface seawater of the Bering Sea and Chukchi Sea.</title>
        <authorList>
            <person name="Li C."/>
            <person name="Lai Q."/>
            <person name="Li G."/>
            <person name="Dong C."/>
            <person name="Wang J."/>
            <person name="Liao Y."/>
            <person name="Shao Z."/>
        </authorList>
    </citation>
    <scope>NUCLEOTIDE SEQUENCE [LARGE SCALE GENOMIC DNA]</scope>
    <source>
        <strain evidence="1 2">25B14_1</strain>
    </source>
</reference>
<dbReference type="eggNOG" id="ENOG502ZKJF">
    <property type="taxonomic scope" value="Bacteria"/>
</dbReference>
<sequence>MLSIRNYHWRSLLLAISVWLAFPFLANAQVLTLIQDDPSDWLLENYINDNVVLWYTPSNCASGALNLPAGTSNEDRDRFWSLMLSAKLSGSEVQIYYYRYDDARSCIISSFGMQAQ</sequence>
<keyword evidence="2" id="KW-1185">Reference proteome</keyword>
<dbReference type="Proteomes" id="UP000027037">
    <property type="component" value="Unassembled WGS sequence"/>
</dbReference>
<evidence type="ECO:0000313" key="1">
    <source>
        <dbReference type="EMBL" id="KCZ52374.1"/>
    </source>
</evidence>
<name>A0A062U6X1_9PROT</name>